<dbReference type="GO" id="GO:0008982">
    <property type="term" value="F:protein-N(PI)-phosphohistidine-sugar phosphotransferase activity"/>
    <property type="evidence" value="ECO:0007669"/>
    <property type="project" value="InterPro"/>
</dbReference>
<dbReference type="PROSITE" id="PS51094">
    <property type="entry name" value="PTS_EIIA_TYPE_2"/>
    <property type="match status" value="1"/>
</dbReference>
<dbReference type="InterPro" id="IPR051541">
    <property type="entry name" value="PTS_SugarTrans_NitroReg"/>
</dbReference>
<sequence length="148" mass="16568">MRLSEILSLDCTKSAVQCTSKKRALEMISEIVAMRTGQNPTELFECMLSREKVGSTGIGNGIAIPHARMHSTDQAIAVLLQCESPIEFDSIDNRPVDLLFALLVPDAQCKEHLKTLSNMAERLNNKQVLKQLRKAKSDQELYDIMVNH</sequence>
<evidence type="ECO:0000313" key="9">
    <source>
        <dbReference type="EMBL" id="MYM61691.1"/>
    </source>
</evidence>
<evidence type="ECO:0000313" key="10">
    <source>
        <dbReference type="Proteomes" id="UP000478571"/>
    </source>
</evidence>
<organism evidence="9 10">
    <name type="scientific">Vibrio tetraodonis subsp. pristinus</name>
    <dbReference type="NCBI Taxonomy" id="2695891"/>
    <lineage>
        <taxon>Bacteria</taxon>
        <taxon>Pseudomonadati</taxon>
        <taxon>Pseudomonadota</taxon>
        <taxon>Gammaproteobacteria</taxon>
        <taxon>Vibrionales</taxon>
        <taxon>Vibrionaceae</taxon>
        <taxon>Vibrio</taxon>
    </lineage>
</organism>
<keyword evidence="10" id="KW-1185">Reference proteome</keyword>
<dbReference type="Pfam" id="PF00359">
    <property type="entry name" value="PTS_EIIA_2"/>
    <property type="match status" value="1"/>
</dbReference>
<protein>
    <recommendedName>
        <fullName evidence="6">Nitrogen regulatory protein</fullName>
    </recommendedName>
    <alternativeName>
        <fullName evidence="7">Enzyme IIA-NTR</fullName>
    </alternativeName>
</protein>
<proteinExistence type="predicted"/>
<dbReference type="PROSITE" id="PS00372">
    <property type="entry name" value="PTS_EIIA_TYPE_2_HIS"/>
    <property type="match status" value="1"/>
</dbReference>
<dbReference type="FunFam" id="3.40.930.10:FF:000003">
    <property type="entry name" value="PTS IIA-like nitrogen regulatory protein PtsN"/>
    <property type="match status" value="1"/>
</dbReference>
<evidence type="ECO:0000259" key="8">
    <source>
        <dbReference type="PROSITE" id="PS51094"/>
    </source>
</evidence>
<gene>
    <name evidence="9" type="primary">ptsN</name>
    <name evidence="9" type="ORF">GTG28_21035</name>
</gene>
<dbReference type="InterPro" id="IPR002178">
    <property type="entry name" value="PTS_EIIA_type-2_dom"/>
</dbReference>
<evidence type="ECO:0000256" key="6">
    <source>
        <dbReference type="ARBA" id="ARBA00070328"/>
    </source>
</evidence>
<evidence type="ECO:0000256" key="4">
    <source>
        <dbReference type="ARBA" id="ARBA00022777"/>
    </source>
</evidence>
<reference evidence="9 10" key="1">
    <citation type="submission" date="2020-01" db="EMBL/GenBank/DDBJ databases">
        <title>Draft Genome Sequence of Vibrio sp. strain OCN044, Isolated from a Healthy Coral at Palmyra Atoll.</title>
        <authorList>
            <person name="Videau P."/>
            <person name="Loughran R."/>
            <person name="Esquivel A."/>
            <person name="Deadmond M."/>
            <person name="Paddock B.E."/>
            <person name="Saw J.H."/>
            <person name="Ushijima B."/>
        </authorList>
    </citation>
    <scope>NUCLEOTIDE SEQUENCE [LARGE SCALE GENOMIC DNA]</scope>
    <source>
        <strain evidence="9 10">OCN044</strain>
    </source>
</reference>
<dbReference type="GO" id="GO:0016301">
    <property type="term" value="F:kinase activity"/>
    <property type="evidence" value="ECO:0007669"/>
    <property type="project" value="UniProtKB-KW"/>
</dbReference>
<comment type="subcellular location">
    <subcellularLocation>
        <location evidence="1">Cytoplasm</location>
    </subcellularLocation>
</comment>
<comment type="function">
    <text evidence="5">Seems to have a role in regulating nitrogen assimilation.</text>
</comment>
<dbReference type="GO" id="GO:0005737">
    <property type="term" value="C:cytoplasm"/>
    <property type="evidence" value="ECO:0007669"/>
    <property type="project" value="UniProtKB-SubCell"/>
</dbReference>
<evidence type="ECO:0000256" key="3">
    <source>
        <dbReference type="ARBA" id="ARBA00022679"/>
    </source>
</evidence>
<evidence type="ECO:0000256" key="1">
    <source>
        <dbReference type="ARBA" id="ARBA00004496"/>
    </source>
</evidence>
<dbReference type="Gene3D" id="3.40.930.10">
    <property type="entry name" value="Mannitol-specific EII, Chain A"/>
    <property type="match status" value="1"/>
</dbReference>
<dbReference type="RefSeq" id="WP_152431344.1">
    <property type="nucleotide sequence ID" value="NZ_WWEU01000018.1"/>
</dbReference>
<dbReference type="PANTHER" id="PTHR47738:SF1">
    <property type="entry name" value="NITROGEN REGULATORY PROTEIN"/>
    <property type="match status" value="1"/>
</dbReference>
<accession>A0A6L8LZY6</accession>
<feature type="domain" description="PTS EIIA type-2" evidence="8">
    <location>
        <begin position="5"/>
        <end position="148"/>
    </location>
</feature>
<dbReference type="PANTHER" id="PTHR47738">
    <property type="entry name" value="PTS SYSTEM FRUCTOSE-LIKE EIIA COMPONENT-RELATED"/>
    <property type="match status" value="1"/>
</dbReference>
<keyword evidence="3" id="KW-0808">Transferase</keyword>
<dbReference type="InterPro" id="IPR006320">
    <property type="entry name" value="PTS_Nitro_regul"/>
</dbReference>
<dbReference type="EMBL" id="WWEU01000018">
    <property type="protein sequence ID" value="MYM61691.1"/>
    <property type="molecule type" value="Genomic_DNA"/>
</dbReference>
<dbReference type="SUPFAM" id="SSF55804">
    <property type="entry name" value="Phoshotransferase/anion transport protein"/>
    <property type="match status" value="1"/>
</dbReference>
<dbReference type="GO" id="GO:0009401">
    <property type="term" value="P:phosphoenolpyruvate-dependent sugar phosphotransferase system"/>
    <property type="evidence" value="ECO:0007669"/>
    <property type="project" value="InterPro"/>
</dbReference>
<dbReference type="Proteomes" id="UP000478571">
    <property type="component" value="Unassembled WGS sequence"/>
</dbReference>
<evidence type="ECO:0000256" key="5">
    <source>
        <dbReference type="ARBA" id="ARBA00060266"/>
    </source>
</evidence>
<evidence type="ECO:0000256" key="2">
    <source>
        <dbReference type="ARBA" id="ARBA00022490"/>
    </source>
</evidence>
<name>A0A6L8LZY6_9VIBR</name>
<dbReference type="GO" id="GO:0030295">
    <property type="term" value="F:protein kinase activator activity"/>
    <property type="evidence" value="ECO:0007669"/>
    <property type="project" value="TreeGrafter"/>
</dbReference>
<evidence type="ECO:0000256" key="7">
    <source>
        <dbReference type="ARBA" id="ARBA00082160"/>
    </source>
</evidence>
<dbReference type="NCBIfam" id="TIGR01419">
    <property type="entry name" value="nitro_reg_IIA"/>
    <property type="match status" value="1"/>
</dbReference>
<keyword evidence="2" id="KW-0963">Cytoplasm</keyword>
<dbReference type="InterPro" id="IPR016152">
    <property type="entry name" value="PTrfase/Anion_transptr"/>
</dbReference>
<keyword evidence="4" id="KW-0418">Kinase</keyword>
<dbReference type="AlphaFoldDB" id="A0A6L8LZY6"/>
<dbReference type="CDD" id="cd00211">
    <property type="entry name" value="PTS_IIA_fru"/>
    <property type="match status" value="1"/>
</dbReference>
<comment type="caution">
    <text evidence="9">The sequence shown here is derived from an EMBL/GenBank/DDBJ whole genome shotgun (WGS) entry which is preliminary data.</text>
</comment>